<feature type="transmembrane region" description="Helical" evidence="14">
    <location>
        <begin position="147"/>
        <end position="169"/>
    </location>
</feature>
<organism evidence="16 17">
    <name type="scientific">Nelumbo nucifera</name>
    <name type="common">Sacred lotus</name>
    <dbReference type="NCBI Taxonomy" id="4432"/>
    <lineage>
        <taxon>Eukaryota</taxon>
        <taxon>Viridiplantae</taxon>
        <taxon>Streptophyta</taxon>
        <taxon>Embryophyta</taxon>
        <taxon>Tracheophyta</taxon>
        <taxon>Spermatophyta</taxon>
        <taxon>Magnoliopsida</taxon>
        <taxon>Proteales</taxon>
        <taxon>Nelumbonaceae</taxon>
        <taxon>Nelumbo</taxon>
    </lineage>
</organism>
<dbReference type="InterPro" id="IPR000152">
    <property type="entry name" value="EGF-type_Asp/Asn_hydroxyl_site"/>
</dbReference>
<dbReference type="InterPro" id="IPR001881">
    <property type="entry name" value="EGF-like_Ca-bd_dom"/>
</dbReference>
<keyword evidence="11 14" id="KW-1133">Transmembrane helix</keyword>
<evidence type="ECO:0000256" key="9">
    <source>
        <dbReference type="ARBA" id="ARBA00022777"/>
    </source>
</evidence>
<evidence type="ECO:0000256" key="2">
    <source>
        <dbReference type="ARBA" id="ARBA00022527"/>
    </source>
</evidence>
<dbReference type="PANTHER" id="PTHR27005:SF492">
    <property type="entry name" value="LOW QUALITY PROTEIN: WALL-ASSOCIATED RECEPTOR KINASE-LIKE 1"/>
    <property type="match status" value="1"/>
</dbReference>
<evidence type="ECO:0000313" key="17">
    <source>
        <dbReference type="Proteomes" id="UP000607653"/>
    </source>
</evidence>
<evidence type="ECO:0000256" key="1">
    <source>
        <dbReference type="ARBA" id="ARBA00004479"/>
    </source>
</evidence>
<evidence type="ECO:0000256" key="13">
    <source>
        <dbReference type="ARBA" id="ARBA00023157"/>
    </source>
</evidence>
<keyword evidence="5 14" id="KW-0812">Transmembrane</keyword>
<sequence>MAFLSDKDWFNSSASNIWNSRNKVDYLVNVGFRTPIVLDWAIRSNTSCEEAQQVTSTDYACGDNTNCINSINGPGYLCQCKQGFQGNPYLPNGCQDVNECDDPKGNPCIGTCNNTIGSYNCPCPKGTHGDGRKDGQGCKKAFPVIKVILGISFGIFLLLICISWLYLIIRKRKLMRLKEKYFEQNGGFLLQQQLSNGGSNLLKIFSTEELKLATNNYNEECVIGQGGQGTVYKGILPNHQAVAIKMSRIMDASQMEQFINEVVILTQINHRNVVKLLGCCLETEVPLLVYEYISNGTLFHHIHQNNGILLSWEDRLRIATETASAFAYLHSKVSIPIIHRDIKSTNILLDEKYIAKIFDFGVSKLLPTDQSQIATLVQGTLGYLDPEYFHTSQLTEKSDVYSFGVVLVELLTGKKPVSFERPPEQRNLATYFISSMNENRLFELIEDRFVDEKNVDELCVVAKIAKRCLSLKGEERPTMEEVAMELQNLKRLRKQPWVQPIEEESVSLLSEPSEFYHVGDTSEQSSLQRDTILSMNFPR</sequence>
<keyword evidence="13" id="KW-1015">Disulfide bond</keyword>
<evidence type="ECO:0000256" key="5">
    <source>
        <dbReference type="ARBA" id="ARBA00022692"/>
    </source>
</evidence>
<protein>
    <recommendedName>
        <fullName evidence="15">Protein kinase domain-containing protein</fullName>
    </recommendedName>
</protein>
<evidence type="ECO:0000256" key="4">
    <source>
        <dbReference type="ARBA" id="ARBA00022679"/>
    </source>
</evidence>
<dbReference type="GO" id="GO:0016020">
    <property type="term" value="C:membrane"/>
    <property type="evidence" value="ECO:0007669"/>
    <property type="project" value="UniProtKB-SubCell"/>
</dbReference>
<dbReference type="SUPFAM" id="SSF57184">
    <property type="entry name" value="Growth factor receptor domain"/>
    <property type="match status" value="1"/>
</dbReference>
<dbReference type="InterPro" id="IPR045274">
    <property type="entry name" value="WAK-like"/>
</dbReference>
<dbReference type="InterPro" id="IPR018097">
    <property type="entry name" value="EGF_Ca-bd_CS"/>
</dbReference>
<dbReference type="InterPro" id="IPR008271">
    <property type="entry name" value="Ser/Thr_kinase_AS"/>
</dbReference>
<keyword evidence="3" id="KW-0245">EGF-like domain</keyword>
<keyword evidence="9" id="KW-0418">Kinase</keyword>
<evidence type="ECO:0000259" key="15">
    <source>
        <dbReference type="PROSITE" id="PS50011"/>
    </source>
</evidence>
<dbReference type="GO" id="GO:0007166">
    <property type="term" value="P:cell surface receptor signaling pathway"/>
    <property type="evidence" value="ECO:0007669"/>
    <property type="project" value="InterPro"/>
</dbReference>
<dbReference type="AlphaFoldDB" id="A0A822ZD21"/>
<dbReference type="Gene3D" id="3.30.200.20">
    <property type="entry name" value="Phosphorylase Kinase, domain 1"/>
    <property type="match status" value="1"/>
</dbReference>
<dbReference type="InterPro" id="IPR011009">
    <property type="entry name" value="Kinase-like_dom_sf"/>
</dbReference>
<dbReference type="GO" id="GO:0004674">
    <property type="term" value="F:protein serine/threonine kinase activity"/>
    <property type="evidence" value="ECO:0007669"/>
    <property type="project" value="UniProtKB-KW"/>
</dbReference>
<dbReference type="Proteomes" id="UP000607653">
    <property type="component" value="Unassembled WGS sequence"/>
</dbReference>
<dbReference type="FunFam" id="3.30.200.20:FF:000043">
    <property type="entry name" value="Wall-associated receptor kinase 2"/>
    <property type="match status" value="1"/>
</dbReference>
<keyword evidence="17" id="KW-1185">Reference proteome</keyword>
<keyword evidence="8" id="KW-0547">Nucleotide-binding</keyword>
<evidence type="ECO:0000256" key="11">
    <source>
        <dbReference type="ARBA" id="ARBA00022989"/>
    </source>
</evidence>
<dbReference type="PROSITE" id="PS01187">
    <property type="entry name" value="EGF_CA"/>
    <property type="match status" value="1"/>
</dbReference>
<evidence type="ECO:0000256" key="3">
    <source>
        <dbReference type="ARBA" id="ARBA00022536"/>
    </source>
</evidence>
<evidence type="ECO:0000256" key="10">
    <source>
        <dbReference type="ARBA" id="ARBA00022840"/>
    </source>
</evidence>
<dbReference type="PROSITE" id="PS00010">
    <property type="entry name" value="ASX_HYDROXYL"/>
    <property type="match status" value="1"/>
</dbReference>
<dbReference type="PROSITE" id="PS50011">
    <property type="entry name" value="PROTEIN_KINASE_DOM"/>
    <property type="match status" value="1"/>
</dbReference>
<keyword evidence="10" id="KW-0067">ATP-binding</keyword>
<evidence type="ECO:0000256" key="14">
    <source>
        <dbReference type="SAM" id="Phobius"/>
    </source>
</evidence>
<reference evidence="16 17" key="1">
    <citation type="journal article" date="2020" name="Mol. Biol. Evol.">
        <title>Distinct Expression and Methylation Patterns for Genes with Different Fates following a Single Whole-Genome Duplication in Flowering Plants.</title>
        <authorList>
            <person name="Shi T."/>
            <person name="Rahmani R.S."/>
            <person name="Gugger P.F."/>
            <person name="Wang M."/>
            <person name="Li H."/>
            <person name="Zhang Y."/>
            <person name="Li Z."/>
            <person name="Wang Q."/>
            <person name="Van de Peer Y."/>
            <person name="Marchal K."/>
            <person name="Chen J."/>
        </authorList>
    </citation>
    <scope>NUCLEOTIDE SEQUENCE [LARGE SCALE GENOMIC DNA]</scope>
    <source>
        <tissue evidence="16">Leaf</tissue>
    </source>
</reference>
<dbReference type="PROSITE" id="PS00108">
    <property type="entry name" value="PROTEIN_KINASE_ST"/>
    <property type="match status" value="1"/>
</dbReference>
<keyword evidence="12 14" id="KW-0472">Membrane</keyword>
<dbReference type="FunFam" id="1.10.510.10:FF:000084">
    <property type="entry name" value="Wall-associated receptor kinase 2"/>
    <property type="match status" value="1"/>
</dbReference>
<dbReference type="FunFam" id="2.10.25.10:FF:000628">
    <property type="entry name" value="Wall-associated receptor kinase 2"/>
    <property type="match status" value="1"/>
</dbReference>
<keyword evidence="6" id="KW-0732">Signal</keyword>
<keyword evidence="2" id="KW-0723">Serine/threonine-protein kinase</keyword>
<comment type="caution">
    <text evidence="16">The sequence shown here is derived from an EMBL/GenBank/DDBJ whole genome shotgun (WGS) entry which is preliminary data.</text>
</comment>
<dbReference type="InterPro" id="IPR009030">
    <property type="entry name" value="Growth_fac_rcpt_cys_sf"/>
</dbReference>
<evidence type="ECO:0000256" key="7">
    <source>
        <dbReference type="ARBA" id="ARBA00022737"/>
    </source>
</evidence>
<dbReference type="SMART" id="SM00220">
    <property type="entry name" value="S_TKc"/>
    <property type="match status" value="1"/>
</dbReference>
<dbReference type="InterPro" id="IPR000742">
    <property type="entry name" value="EGF"/>
</dbReference>
<evidence type="ECO:0000256" key="6">
    <source>
        <dbReference type="ARBA" id="ARBA00022729"/>
    </source>
</evidence>
<dbReference type="InterPro" id="IPR000719">
    <property type="entry name" value="Prot_kinase_dom"/>
</dbReference>
<dbReference type="SMART" id="SM00179">
    <property type="entry name" value="EGF_CA"/>
    <property type="match status" value="1"/>
</dbReference>
<dbReference type="CDD" id="cd00054">
    <property type="entry name" value="EGF_CA"/>
    <property type="match status" value="1"/>
</dbReference>
<evidence type="ECO:0000256" key="8">
    <source>
        <dbReference type="ARBA" id="ARBA00022741"/>
    </source>
</evidence>
<accession>A0A822ZD21</accession>
<name>A0A822ZD21_NELNU</name>
<keyword evidence="7" id="KW-0677">Repeat</keyword>
<evidence type="ECO:0000313" key="16">
    <source>
        <dbReference type="EMBL" id="DAD39458.1"/>
    </source>
</evidence>
<dbReference type="SMART" id="SM00181">
    <property type="entry name" value="EGF"/>
    <property type="match status" value="2"/>
</dbReference>
<keyword evidence="4" id="KW-0808">Transferase</keyword>
<dbReference type="Gene3D" id="2.10.25.10">
    <property type="entry name" value="Laminin"/>
    <property type="match status" value="2"/>
</dbReference>
<dbReference type="InterPro" id="IPR049883">
    <property type="entry name" value="NOTCH1_EGF-like"/>
</dbReference>
<dbReference type="GO" id="GO:0005509">
    <property type="term" value="F:calcium ion binding"/>
    <property type="evidence" value="ECO:0007669"/>
    <property type="project" value="InterPro"/>
</dbReference>
<dbReference type="CDD" id="cd14066">
    <property type="entry name" value="STKc_IRAK"/>
    <property type="match status" value="1"/>
</dbReference>
<gene>
    <name evidence="16" type="ORF">HUJ06_013781</name>
</gene>
<proteinExistence type="predicted"/>
<dbReference type="Gene3D" id="1.10.510.10">
    <property type="entry name" value="Transferase(Phosphotransferase) domain 1"/>
    <property type="match status" value="1"/>
</dbReference>
<dbReference type="GO" id="GO:0005524">
    <property type="term" value="F:ATP binding"/>
    <property type="evidence" value="ECO:0007669"/>
    <property type="project" value="UniProtKB-KW"/>
</dbReference>
<dbReference type="EMBL" id="DUZY01000005">
    <property type="protein sequence ID" value="DAD39458.1"/>
    <property type="molecule type" value="Genomic_DNA"/>
</dbReference>
<dbReference type="Pfam" id="PF07645">
    <property type="entry name" value="EGF_CA"/>
    <property type="match status" value="1"/>
</dbReference>
<dbReference type="SUPFAM" id="SSF56112">
    <property type="entry name" value="Protein kinase-like (PK-like)"/>
    <property type="match status" value="1"/>
</dbReference>
<dbReference type="PANTHER" id="PTHR27005">
    <property type="entry name" value="WALL-ASSOCIATED RECEPTOR KINASE-LIKE 21"/>
    <property type="match status" value="1"/>
</dbReference>
<dbReference type="Pfam" id="PF07714">
    <property type="entry name" value="PK_Tyr_Ser-Thr"/>
    <property type="match status" value="1"/>
</dbReference>
<comment type="subcellular location">
    <subcellularLocation>
        <location evidence="1">Membrane</location>
        <topology evidence="1">Single-pass type I membrane protein</topology>
    </subcellularLocation>
</comment>
<evidence type="ECO:0000256" key="12">
    <source>
        <dbReference type="ARBA" id="ARBA00023136"/>
    </source>
</evidence>
<dbReference type="InterPro" id="IPR001245">
    <property type="entry name" value="Ser-Thr/Tyr_kinase_cat_dom"/>
</dbReference>
<feature type="domain" description="Protein kinase" evidence="15">
    <location>
        <begin position="217"/>
        <end position="498"/>
    </location>
</feature>